<comment type="caution">
    <text evidence="2">The sequence shown here is derived from an EMBL/GenBank/DDBJ whole genome shotgun (WGS) entry which is preliminary data.</text>
</comment>
<organism evidence="2 3">
    <name type="scientific">Candidatus Wolfebacteria bacterium GW2011_GWE2_44_13</name>
    <dbReference type="NCBI Taxonomy" id="1619017"/>
    <lineage>
        <taxon>Bacteria</taxon>
        <taxon>Candidatus Wolfeibacteriota</taxon>
    </lineage>
</organism>
<feature type="transmembrane region" description="Helical" evidence="1">
    <location>
        <begin position="43"/>
        <end position="64"/>
    </location>
</feature>
<evidence type="ECO:0008006" key="4">
    <source>
        <dbReference type="Google" id="ProtNLM"/>
    </source>
</evidence>
<keyword evidence="1" id="KW-1133">Transmembrane helix</keyword>
<dbReference type="Proteomes" id="UP000034051">
    <property type="component" value="Unassembled WGS sequence"/>
</dbReference>
<keyword evidence="1" id="KW-0812">Transmembrane</keyword>
<reference evidence="2 3" key="1">
    <citation type="journal article" date="2015" name="Nature">
        <title>rRNA introns, odd ribosomes, and small enigmatic genomes across a large radiation of phyla.</title>
        <authorList>
            <person name="Brown C.T."/>
            <person name="Hug L.A."/>
            <person name="Thomas B.C."/>
            <person name="Sharon I."/>
            <person name="Castelle C.J."/>
            <person name="Singh A."/>
            <person name="Wilkins M.J."/>
            <person name="Williams K.H."/>
            <person name="Banfield J.F."/>
        </authorList>
    </citation>
    <scope>NUCLEOTIDE SEQUENCE [LARGE SCALE GENOMIC DNA]</scope>
</reference>
<evidence type="ECO:0000256" key="1">
    <source>
        <dbReference type="SAM" id="Phobius"/>
    </source>
</evidence>
<protein>
    <recommendedName>
        <fullName evidence="4">DUF4878 domain-containing protein</fullName>
    </recommendedName>
</protein>
<sequence length="206" mass="23111">MEELEKNDIAQQYFEKDAEILGDNGVHPKDVSEQGGGVIKSSYWKFIGGFFALLLVGFIGIPFIGNYVQEQEDKAQEEKFAAGVQYMQEMQERLKNDTDGGATAQETLALFTAALKKGDIEQANKYFVIEPKDRQEGLIDVLKNIQESGRFEEFVGYVEDVDFMSNSSSGSVAIFRNINKEGIADVSLEITKDNYSTVWKIEGLMF</sequence>
<gene>
    <name evidence="2" type="ORF">UW32_C0001G0121</name>
</gene>
<accession>A0A0G1K6P3</accession>
<name>A0A0G1K6P3_9BACT</name>
<keyword evidence="1" id="KW-0472">Membrane</keyword>
<dbReference type="EMBL" id="LCHW01000001">
    <property type="protein sequence ID" value="KKT43529.1"/>
    <property type="molecule type" value="Genomic_DNA"/>
</dbReference>
<evidence type="ECO:0000313" key="2">
    <source>
        <dbReference type="EMBL" id="KKT43529.1"/>
    </source>
</evidence>
<evidence type="ECO:0000313" key="3">
    <source>
        <dbReference type="Proteomes" id="UP000034051"/>
    </source>
</evidence>
<dbReference type="AlphaFoldDB" id="A0A0G1K6P3"/>
<proteinExistence type="predicted"/>